<reference evidence="1" key="1">
    <citation type="submission" date="2021-04" db="EMBL/GenBank/DDBJ databases">
        <title>Genome sequence of Woronichinia naegeliana from Washington state freshwater lake bloom.</title>
        <authorList>
            <person name="Dreher T.W."/>
        </authorList>
    </citation>
    <scope>NUCLEOTIDE SEQUENCE</scope>
    <source>
        <strain evidence="1">WA131</strain>
    </source>
</reference>
<dbReference type="KEGG" id="wna:KA717_09690"/>
<dbReference type="SUPFAM" id="SSF51120">
    <property type="entry name" value="beta-Roll"/>
    <property type="match status" value="1"/>
</dbReference>
<organism evidence="1">
    <name type="scientific">Woronichinia naegeliana WA131</name>
    <dbReference type="NCBI Taxonomy" id="2824559"/>
    <lineage>
        <taxon>Bacteria</taxon>
        <taxon>Bacillati</taxon>
        <taxon>Cyanobacteriota</taxon>
        <taxon>Cyanophyceae</taxon>
        <taxon>Synechococcales</taxon>
        <taxon>Coelosphaeriaceae</taxon>
        <taxon>Woronichinia</taxon>
    </lineage>
</organism>
<gene>
    <name evidence="1" type="ORF">KA717_09690</name>
</gene>
<dbReference type="InterPro" id="IPR001343">
    <property type="entry name" value="Hemolysn_Ca-bd"/>
</dbReference>
<dbReference type="Pfam" id="PF00353">
    <property type="entry name" value="HemolysinCabind"/>
    <property type="match status" value="4"/>
</dbReference>
<dbReference type="GO" id="GO:0005509">
    <property type="term" value="F:calcium ion binding"/>
    <property type="evidence" value="ECO:0007669"/>
    <property type="project" value="InterPro"/>
</dbReference>
<protein>
    <recommendedName>
        <fullName evidence="2">Calcium-binding protein</fullName>
    </recommendedName>
</protein>
<dbReference type="Proteomes" id="UP001065613">
    <property type="component" value="Chromosome"/>
</dbReference>
<dbReference type="PROSITE" id="PS00330">
    <property type="entry name" value="HEMOLYSIN_CALCIUM"/>
    <property type="match status" value="2"/>
</dbReference>
<dbReference type="EMBL" id="CP073041">
    <property type="protein sequence ID" value="UXE62935.1"/>
    <property type="molecule type" value="Genomic_DNA"/>
</dbReference>
<name>A0A977PYX1_9CYAN</name>
<dbReference type="InterPro" id="IPR018511">
    <property type="entry name" value="Hemolysin-typ_Ca-bd_CS"/>
</dbReference>
<sequence>MAIAQSVVIALDIMYGNQAPSASDLEWWASPAAADITYNQAVVLFATSAAAQANYPYLAAPNVASPQQYVEQIFQNNYGIPASAIDPVELDYWVSWLSLPDDNGIPNYLELPSVINQYSPPARQAALVNRANVALDFTQKMLAAGNSTFTPAQSGNSWAIINTVTADPATVVAAKAATDQFIANGGGQTGNTFTFTTAIDNLIGGATNDSFIGDNGTPTAITVQAADQVNGGGGTDVFKYFAPNVALPSLVDVENVQLLSANASVGGIDFSPLAGKGIQQVTFVGSAPDGVTVKGLNGIAFGVENVTAGTPNLTGDFGTATAATFIVTSSQVGDITLNGANLKSLDVQSEGKSNKLNDLVAVGGVLASINVVGTGGLTVTNSLDNSVKTIDASKNTGGVNLIAGNSDLTFTGGSGNDTLNFAALQFTSKDVLDGGAGKDTLVLGDVLIDGNAALVGAINSVKNFETLGFSGGGATVDASAITAFTDYRLQGVAGNFSIQNASSTNTLTIAVDNAGFTTNIANKLGQNTANLTLEGSGVGTGGLTLTGLTTLNLASTKGNSTATVANSINNFVANPDNLKILVTGDQALTVAAPNATLTGVTVDATKFTAKLNFTGTGKVDSLTGGTGADTLTGGLGADALTGGVGADTFSYNPGGAVDSNAGTLTGVVTFDTISDFDVAADKLSSALFVPANLTAQGTVQAAVNVSGATTLSTAIGVAAAAIGASKYGAFQIAGSTYVLANDAVVGTVGAGDLLVQLTGNLTLTATNYTV</sequence>
<accession>A0A977PYX1</accession>
<dbReference type="PRINTS" id="PR00313">
    <property type="entry name" value="CABNDNGRPT"/>
</dbReference>
<evidence type="ECO:0008006" key="2">
    <source>
        <dbReference type="Google" id="ProtNLM"/>
    </source>
</evidence>
<dbReference type="AlphaFoldDB" id="A0A977PYX1"/>
<dbReference type="InterPro" id="IPR011049">
    <property type="entry name" value="Serralysin-like_metalloprot_C"/>
</dbReference>
<proteinExistence type="predicted"/>
<evidence type="ECO:0000313" key="1">
    <source>
        <dbReference type="EMBL" id="UXE62935.1"/>
    </source>
</evidence>
<dbReference type="Gene3D" id="2.150.10.10">
    <property type="entry name" value="Serralysin-like metalloprotease, C-terminal"/>
    <property type="match status" value="1"/>
</dbReference>